<feature type="transmembrane region" description="Helical" evidence="1">
    <location>
        <begin position="6"/>
        <end position="30"/>
    </location>
</feature>
<reference evidence="2 3" key="1">
    <citation type="submission" date="2016-07" db="EMBL/GenBank/DDBJ databases">
        <title>Pervasive Adenine N6-methylation of Active Genes in Fungi.</title>
        <authorList>
            <consortium name="DOE Joint Genome Institute"/>
            <person name="Mondo S.J."/>
            <person name="Dannebaum R.O."/>
            <person name="Kuo R.C."/>
            <person name="Labutti K."/>
            <person name="Haridas S."/>
            <person name="Kuo A."/>
            <person name="Salamov A."/>
            <person name="Ahrendt S.R."/>
            <person name="Lipzen A."/>
            <person name="Sullivan W."/>
            <person name="Andreopoulos W.B."/>
            <person name="Clum A."/>
            <person name="Lindquist E."/>
            <person name="Daum C."/>
            <person name="Ramamoorthy G.K."/>
            <person name="Gryganskyi A."/>
            <person name="Culley D."/>
            <person name="Magnuson J.K."/>
            <person name="James T.Y."/>
            <person name="O'Malley M.A."/>
            <person name="Stajich J.E."/>
            <person name="Spatafora J.W."/>
            <person name="Visel A."/>
            <person name="Grigoriev I.V."/>
        </authorList>
    </citation>
    <scope>NUCLEOTIDE SEQUENCE [LARGE SCALE GENOMIC DNA]</scope>
    <source>
        <strain evidence="2 3">JEL800</strain>
    </source>
</reference>
<dbReference type="AlphaFoldDB" id="A0A1Y2CV48"/>
<protein>
    <submittedName>
        <fullName evidence="2">Uncharacterized protein</fullName>
    </submittedName>
</protein>
<accession>A0A1Y2CV48</accession>
<evidence type="ECO:0000256" key="1">
    <source>
        <dbReference type="SAM" id="Phobius"/>
    </source>
</evidence>
<gene>
    <name evidence="2" type="ORF">BCR33DRAFT_496692</name>
</gene>
<dbReference type="SUPFAM" id="SSF81321">
    <property type="entry name" value="Family A G protein-coupled receptor-like"/>
    <property type="match status" value="1"/>
</dbReference>
<evidence type="ECO:0000313" key="3">
    <source>
        <dbReference type="Proteomes" id="UP000193642"/>
    </source>
</evidence>
<keyword evidence="1" id="KW-0472">Membrane</keyword>
<dbReference type="Gene3D" id="1.20.1070.10">
    <property type="entry name" value="Rhodopsin 7-helix transmembrane proteins"/>
    <property type="match status" value="1"/>
</dbReference>
<evidence type="ECO:0000313" key="2">
    <source>
        <dbReference type="EMBL" id="ORY50837.1"/>
    </source>
</evidence>
<name>A0A1Y2CV48_9FUNG</name>
<organism evidence="2 3">
    <name type="scientific">Rhizoclosmatium globosum</name>
    <dbReference type="NCBI Taxonomy" id="329046"/>
    <lineage>
        <taxon>Eukaryota</taxon>
        <taxon>Fungi</taxon>
        <taxon>Fungi incertae sedis</taxon>
        <taxon>Chytridiomycota</taxon>
        <taxon>Chytridiomycota incertae sedis</taxon>
        <taxon>Chytridiomycetes</taxon>
        <taxon>Chytridiales</taxon>
        <taxon>Chytriomycetaceae</taxon>
        <taxon>Rhizoclosmatium</taxon>
    </lineage>
</organism>
<dbReference type="Proteomes" id="UP000193642">
    <property type="component" value="Unassembled WGS sequence"/>
</dbReference>
<dbReference type="EMBL" id="MCGO01000006">
    <property type="protein sequence ID" value="ORY50837.1"/>
    <property type="molecule type" value="Genomic_DNA"/>
</dbReference>
<keyword evidence="1" id="KW-0812">Transmembrane</keyword>
<keyword evidence="3" id="KW-1185">Reference proteome</keyword>
<comment type="caution">
    <text evidence="2">The sequence shown here is derived from an EMBL/GenBank/DDBJ whole genome shotgun (WGS) entry which is preliminary data.</text>
</comment>
<sequence length="122" mass="13782">MSTFQIIRTLDLIICPFSIFLSALLIYFVARYKRFRKVMSYLQVCLAVCDIVQSIVNFIGHDIAQSALSCVISLERPLSSFSMESRFGTLLSQSIVILQLYISPKWLIRFGFGTTCIVGDSP</sequence>
<proteinExistence type="predicted"/>
<keyword evidence="1" id="KW-1133">Transmembrane helix</keyword>